<proteinExistence type="predicted"/>
<keyword evidence="2" id="KW-1185">Reference proteome</keyword>
<accession>A0A7S9H028</accession>
<dbReference type="EMBL" id="CP061379">
    <property type="protein sequence ID" value="QPF92159.1"/>
    <property type="molecule type" value="Genomic_DNA"/>
</dbReference>
<reference evidence="1 2" key="1">
    <citation type="submission" date="2020-09" db="EMBL/GenBank/DDBJ databases">
        <title>Complete genomes of bradyrhizobia occurring on native shrubby legumes in Australia.</title>
        <authorList>
            <person name="Lafay B."/>
        </authorList>
    </citation>
    <scope>NUCLEOTIDE SEQUENCE [LARGE SCALE GENOMIC DNA]</scope>
    <source>
        <strain evidence="1 2">BDV5040</strain>
    </source>
</reference>
<gene>
    <name evidence="1" type="ORF">IC761_02320</name>
</gene>
<dbReference type="AlphaFoldDB" id="A0A7S9H028"/>
<evidence type="ECO:0000313" key="1">
    <source>
        <dbReference type="EMBL" id="QPF92159.1"/>
    </source>
</evidence>
<dbReference type="KEGG" id="bcou:IC761_02320"/>
<protein>
    <submittedName>
        <fullName evidence="1">Uncharacterized protein</fullName>
    </submittedName>
</protein>
<organism evidence="1 2">
    <name type="scientific">Bradyrhizobium commune</name>
    <dbReference type="NCBI Taxonomy" id="83627"/>
    <lineage>
        <taxon>Bacteria</taxon>
        <taxon>Pseudomonadati</taxon>
        <taxon>Pseudomonadota</taxon>
        <taxon>Alphaproteobacteria</taxon>
        <taxon>Hyphomicrobiales</taxon>
        <taxon>Nitrobacteraceae</taxon>
        <taxon>Bradyrhizobium</taxon>
    </lineage>
</organism>
<evidence type="ECO:0000313" key="2">
    <source>
        <dbReference type="Proteomes" id="UP000594621"/>
    </source>
</evidence>
<name>A0A7S9H028_9BRAD</name>
<dbReference type="Proteomes" id="UP000594621">
    <property type="component" value="Chromosome"/>
</dbReference>
<dbReference type="RefSeq" id="WP_195801702.1">
    <property type="nucleotide sequence ID" value="NZ_CP061379.1"/>
</dbReference>
<sequence length="110" mass="11256">MLNFAATPPIVATPEADSHQLIAADLRSLIARIEISMRLIDAAMEQTDESGVAGSADIFVLDDVTPRYATASAALNACRAGLGHALQSLSESGNAAAVAMDAASLPHPIA</sequence>